<organism evidence="1 2">
    <name type="scientific">Dentiscutata erythropus</name>
    <dbReference type="NCBI Taxonomy" id="1348616"/>
    <lineage>
        <taxon>Eukaryota</taxon>
        <taxon>Fungi</taxon>
        <taxon>Fungi incertae sedis</taxon>
        <taxon>Mucoromycota</taxon>
        <taxon>Glomeromycotina</taxon>
        <taxon>Glomeromycetes</taxon>
        <taxon>Diversisporales</taxon>
        <taxon>Gigasporaceae</taxon>
        <taxon>Dentiscutata</taxon>
    </lineage>
</organism>
<keyword evidence="2" id="KW-1185">Reference proteome</keyword>
<comment type="caution">
    <text evidence="1">The sequence shown here is derived from an EMBL/GenBank/DDBJ whole genome shotgun (WGS) entry which is preliminary data.</text>
</comment>
<evidence type="ECO:0000313" key="2">
    <source>
        <dbReference type="Proteomes" id="UP000789405"/>
    </source>
</evidence>
<feature type="non-terminal residue" evidence="1">
    <location>
        <position position="1"/>
    </location>
</feature>
<dbReference type="Proteomes" id="UP000789405">
    <property type="component" value="Unassembled WGS sequence"/>
</dbReference>
<dbReference type="EMBL" id="CAJVPY010003727">
    <property type="protein sequence ID" value="CAG8600080.1"/>
    <property type="molecule type" value="Genomic_DNA"/>
</dbReference>
<accession>A0A9N9GGD0</accession>
<proteinExistence type="predicted"/>
<dbReference type="OrthoDB" id="1667110at2759"/>
<name>A0A9N9GGD0_9GLOM</name>
<sequence>MPRRQYFSYTIVLNNLMIKTFTQLSNYLWTPKTEYGEIESECVDCESGSTCPMNDWPSTDDFANIATNINRPDLGPKMCNAYGSALHYNMYNGNFEILDEILEDKREEAYRKLIGMLLDKSEVLTSCIGNLSGYKYYIKSKWSAQCRYIGVDKFTKME</sequence>
<evidence type="ECO:0000313" key="1">
    <source>
        <dbReference type="EMBL" id="CAG8600080.1"/>
    </source>
</evidence>
<gene>
    <name evidence="1" type="ORF">DERYTH_LOCUS7598</name>
</gene>
<protein>
    <submittedName>
        <fullName evidence="1">7217_t:CDS:1</fullName>
    </submittedName>
</protein>
<reference evidence="1" key="1">
    <citation type="submission" date="2021-06" db="EMBL/GenBank/DDBJ databases">
        <authorList>
            <person name="Kallberg Y."/>
            <person name="Tangrot J."/>
            <person name="Rosling A."/>
        </authorList>
    </citation>
    <scope>NUCLEOTIDE SEQUENCE</scope>
    <source>
        <strain evidence="1">MA453B</strain>
    </source>
</reference>
<dbReference type="AlphaFoldDB" id="A0A9N9GGD0"/>